<dbReference type="EMBL" id="BLPF01000003">
    <property type="protein sequence ID" value="GFJ83125.1"/>
    <property type="molecule type" value="Genomic_DNA"/>
</dbReference>
<dbReference type="PANTHER" id="PTHR46696:SF1">
    <property type="entry name" value="CYTOCHROME P450 YJIB-RELATED"/>
    <property type="match status" value="1"/>
</dbReference>
<dbReference type="SUPFAM" id="SSF48264">
    <property type="entry name" value="Cytochrome P450"/>
    <property type="match status" value="1"/>
</dbReference>
<reference evidence="2 3" key="1">
    <citation type="submission" date="2020-03" db="EMBL/GenBank/DDBJ databases">
        <title>Whole genome shotgun sequence of Phytohabitans houttuyneae NBRC 108639.</title>
        <authorList>
            <person name="Komaki H."/>
            <person name="Tamura T."/>
        </authorList>
    </citation>
    <scope>NUCLEOTIDE SEQUENCE [LARGE SCALE GENOMIC DNA]</scope>
    <source>
        <strain evidence="2 3">NBRC 108639</strain>
    </source>
</reference>
<dbReference type="Gene3D" id="1.10.630.10">
    <property type="entry name" value="Cytochrome P450"/>
    <property type="match status" value="1"/>
</dbReference>
<dbReference type="PANTHER" id="PTHR46696">
    <property type="entry name" value="P450, PUTATIVE (EUROFUNG)-RELATED"/>
    <property type="match status" value="1"/>
</dbReference>
<comment type="similarity">
    <text evidence="1">Belongs to the cytochrome P450 family.</text>
</comment>
<keyword evidence="3" id="KW-1185">Reference proteome</keyword>
<dbReference type="GO" id="GO:0005506">
    <property type="term" value="F:iron ion binding"/>
    <property type="evidence" value="ECO:0007669"/>
    <property type="project" value="InterPro"/>
</dbReference>
<protein>
    <recommendedName>
        <fullName evidence="4">Cytochrome P450</fullName>
    </recommendedName>
</protein>
<dbReference type="GO" id="GO:0016705">
    <property type="term" value="F:oxidoreductase activity, acting on paired donors, with incorporation or reduction of molecular oxygen"/>
    <property type="evidence" value="ECO:0007669"/>
    <property type="project" value="InterPro"/>
</dbReference>
<organism evidence="2 3">
    <name type="scientific">Phytohabitans houttuyneae</name>
    <dbReference type="NCBI Taxonomy" id="1076126"/>
    <lineage>
        <taxon>Bacteria</taxon>
        <taxon>Bacillati</taxon>
        <taxon>Actinomycetota</taxon>
        <taxon>Actinomycetes</taxon>
        <taxon>Micromonosporales</taxon>
        <taxon>Micromonosporaceae</taxon>
    </lineage>
</organism>
<evidence type="ECO:0000256" key="1">
    <source>
        <dbReference type="ARBA" id="ARBA00010617"/>
    </source>
</evidence>
<dbReference type="AlphaFoldDB" id="A0A6V8KR57"/>
<evidence type="ECO:0000313" key="2">
    <source>
        <dbReference type="EMBL" id="GFJ83125.1"/>
    </source>
</evidence>
<evidence type="ECO:0000313" key="3">
    <source>
        <dbReference type="Proteomes" id="UP000482800"/>
    </source>
</evidence>
<dbReference type="InterPro" id="IPR036396">
    <property type="entry name" value="Cyt_P450_sf"/>
</dbReference>
<dbReference type="Proteomes" id="UP000482800">
    <property type="component" value="Unassembled WGS sequence"/>
</dbReference>
<dbReference type="GO" id="GO:0020037">
    <property type="term" value="F:heme binding"/>
    <property type="evidence" value="ECO:0007669"/>
    <property type="project" value="InterPro"/>
</dbReference>
<proteinExistence type="inferred from homology"/>
<accession>A0A6V8KR57</accession>
<sequence>MNAPDEVRAVLADGRFVPVPPPADGPAGSMAWLRSAVARFSHGPAHARRRAIVEGELAAIDPEQLRAAAAASGRPAAEVAVAVLAEALGVRDVDGVVAALPAVAAVYLAPGDAHAERAADGGVAALVALLPAAGDEMVANRIGLLVQAYAATAGLVRAAVAHGSVADGLRAEPPVRATRRVATVDTTLGGTVVAAGDVLVLDLAAAGLPFGGEPRVCPGRAHALAIATGAAAPSGSVTALSGTGTGEGR</sequence>
<reference evidence="2 3" key="2">
    <citation type="submission" date="2020-03" db="EMBL/GenBank/DDBJ databases">
        <authorList>
            <person name="Ichikawa N."/>
            <person name="Kimura A."/>
            <person name="Kitahashi Y."/>
            <person name="Uohara A."/>
        </authorList>
    </citation>
    <scope>NUCLEOTIDE SEQUENCE [LARGE SCALE GENOMIC DNA]</scope>
    <source>
        <strain evidence="2 3">NBRC 108639</strain>
    </source>
</reference>
<gene>
    <name evidence="2" type="ORF">Phou_073050</name>
</gene>
<dbReference type="GO" id="GO:0004497">
    <property type="term" value="F:monooxygenase activity"/>
    <property type="evidence" value="ECO:0007669"/>
    <property type="project" value="InterPro"/>
</dbReference>
<comment type="caution">
    <text evidence="2">The sequence shown here is derived from an EMBL/GenBank/DDBJ whole genome shotgun (WGS) entry which is preliminary data.</text>
</comment>
<name>A0A6V8KR57_9ACTN</name>
<evidence type="ECO:0008006" key="4">
    <source>
        <dbReference type="Google" id="ProtNLM"/>
    </source>
</evidence>